<dbReference type="EMBL" id="JAFBIL020000007">
    <property type="protein sequence ID" value="MBZ2209018.1"/>
    <property type="molecule type" value="Genomic_DNA"/>
</dbReference>
<dbReference type="InterPro" id="IPR008622">
    <property type="entry name" value="FliT"/>
</dbReference>
<keyword evidence="6" id="KW-0282">Flagellum</keyword>
<keyword evidence="3" id="KW-1005">Bacterial flagellum biogenesis</keyword>
<evidence type="ECO:0000256" key="3">
    <source>
        <dbReference type="ARBA" id="ARBA00022795"/>
    </source>
</evidence>
<dbReference type="RefSeq" id="WP_223469495.1">
    <property type="nucleotide sequence ID" value="NZ_JAFBIL020000007.1"/>
</dbReference>
<keyword evidence="6" id="KW-0969">Cilium</keyword>
<evidence type="ECO:0000256" key="4">
    <source>
        <dbReference type="ARBA" id="ARBA00023186"/>
    </source>
</evidence>
<organism evidence="6 7">
    <name type="scientific">Massilia soli</name>
    <dbReference type="NCBI Taxonomy" id="2792854"/>
    <lineage>
        <taxon>Bacteria</taxon>
        <taxon>Pseudomonadati</taxon>
        <taxon>Pseudomonadota</taxon>
        <taxon>Betaproteobacteria</taxon>
        <taxon>Burkholderiales</taxon>
        <taxon>Oxalobacteraceae</taxon>
        <taxon>Telluria group</taxon>
        <taxon>Massilia</taxon>
    </lineage>
</organism>
<reference evidence="6 7" key="1">
    <citation type="submission" date="2021-01" db="EMBL/GenBank/DDBJ databases">
        <authorList>
            <person name="Ruan W."/>
            <person name="Khan S.A."/>
            <person name="Jeon C.O."/>
        </authorList>
    </citation>
    <scope>NUCLEOTIDE SEQUENCE [LARGE SCALE GENOMIC DNA]</scope>
    <source>
        <strain evidence="6 7">R798</strain>
    </source>
</reference>
<keyword evidence="6" id="KW-0966">Cell projection</keyword>
<name>A0ABS7SSS4_9BURK</name>
<keyword evidence="2" id="KW-0963">Cytoplasm</keyword>
<proteinExistence type="predicted"/>
<dbReference type="Proteomes" id="UP000809349">
    <property type="component" value="Unassembled WGS sequence"/>
</dbReference>
<evidence type="ECO:0000256" key="2">
    <source>
        <dbReference type="ARBA" id="ARBA00022490"/>
    </source>
</evidence>
<keyword evidence="7" id="KW-1185">Reference proteome</keyword>
<evidence type="ECO:0000313" key="6">
    <source>
        <dbReference type="EMBL" id="MBZ2209018.1"/>
    </source>
</evidence>
<accession>A0ABS7SSS4</accession>
<sequence>MMTSQEVLSTYESMVGLTEQMVAAASDSDWDRLVELESRCAACVETLRQNEAAIALNADSRQRKVEYIKRLLADDRKIRDLTMPWMAHLSALINNTGTQRRLSSTYGAV</sequence>
<keyword evidence="4" id="KW-0143">Chaperone</keyword>
<gene>
    <name evidence="6" type="ORF">I4X03_017250</name>
</gene>
<evidence type="ECO:0000256" key="5">
    <source>
        <dbReference type="ARBA" id="ARBA00093797"/>
    </source>
</evidence>
<comment type="subcellular location">
    <subcellularLocation>
        <location evidence="1">Cytoplasm</location>
        <location evidence="1">Cytosol</location>
    </subcellularLocation>
</comment>
<protein>
    <recommendedName>
        <fullName evidence="5">Flagellar protein FliT</fullName>
    </recommendedName>
</protein>
<comment type="caution">
    <text evidence="6">The sequence shown here is derived from an EMBL/GenBank/DDBJ whole genome shotgun (WGS) entry which is preliminary data.</text>
</comment>
<evidence type="ECO:0000313" key="7">
    <source>
        <dbReference type="Proteomes" id="UP000809349"/>
    </source>
</evidence>
<evidence type="ECO:0000256" key="1">
    <source>
        <dbReference type="ARBA" id="ARBA00004514"/>
    </source>
</evidence>
<dbReference type="Pfam" id="PF05400">
    <property type="entry name" value="FliT"/>
    <property type="match status" value="1"/>
</dbReference>
<reference evidence="6 7" key="2">
    <citation type="submission" date="2021-08" db="EMBL/GenBank/DDBJ databases">
        <title>Massilia sp. R798.</title>
        <authorList>
            <person name="Baek J.H."/>
            <person name="Jung H.S."/>
            <person name="Kim K.R."/>
            <person name="Jeon C.O."/>
        </authorList>
    </citation>
    <scope>NUCLEOTIDE SEQUENCE [LARGE SCALE GENOMIC DNA]</scope>
    <source>
        <strain evidence="6 7">R798</strain>
    </source>
</reference>
<dbReference type="Gene3D" id="1.20.58.380">
    <property type="entry name" value="Flagellar protein flit"/>
    <property type="match status" value="1"/>
</dbReference>